<dbReference type="PANTHER" id="PTHR43433:SF4">
    <property type="entry name" value="NON-HEME CHLOROPEROXIDASE-RELATED"/>
    <property type="match status" value="1"/>
</dbReference>
<dbReference type="Pfam" id="PF00561">
    <property type="entry name" value="Abhydrolase_1"/>
    <property type="match status" value="1"/>
</dbReference>
<dbReference type="Proteomes" id="UP000314011">
    <property type="component" value="Unassembled WGS sequence"/>
</dbReference>
<dbReference type="PRINTS" id="PR00111">
    <property type="entry name" value="ABHYDROLASE"/>
</dbReference>
<comment type="caution">
    <text evidence="3">The sequence shown here is derived from an EMBL/GenBank/DDBJ whole genome shotgun (WGS) entry which is preliminary data.</text>
</comment>
<dbReference type="SUPFAM" id="SSF53474">
    <property type="entry name" value="alpha/beta-Hydrolases"/>
    <property type="match status" value="1"/>
</dbReference>
<name>A0A5C5GHW6_9RHOB</name>
<gene>
    <name evidence="3" type="ORF">FHY64_11295</name>
</gene>
<proteinExistence type="inferred from homology"/>
<dbReference type="FunFam" id="3.40.50.1820:FF:000205">
    <property type="entry name" value="Non-haem bromoperoxidase BPO-A2"/>
    <property type="match status" value="1"/>
</dbReference>
<dbReference type="PRINTS" id="PR00412">
    <property type="entry name" value="EPOXHYDRLASE"/>
</dbReference>
<dbReference type="InterPro" id="IPR050471">
    <property type="entry name" value="AB_hydrolase"/>
</dbReference>
<dbReference type="OrthoDB" id="9804723at2"/>
<organism evidence="3 4">
    <name type="scientific">Pelagovum pacificum</name>
    <dbReference type="NCBI Taxonomy" id="2588711"/>
    <lineage>
        <taxon>Bacteria</taxon>
        <taxon>Pseudomonadati</taxon>
        <taxon>Pseudomonadota</taxon>
        <taxon>Alphaproteobacteria</taxon>
        <taxon>Rhodobacterales</taxon>
        <taxon>Paracoccaceae</taxon>
        <taxon>Pelagovum</taxon>
    </lineage>
</organism>
<evidence type="ECO:0000259" key="2">
    <source>
        <dbReference type="Pfam" id="PF00561"/>
    </source>
</evidence>
<dbReference type="RefSeq" id="WP_140195703.1">
    <property type="nucleotide sequence ID" value="NZ_VFFF01000001.1"/>
</dbReference>
<comment type="similarity">
    <text evidence="1">Belongs to the AB hydrolase superfamily. Bacterial non-heme haloperoxidase / perhydrolase family.</text>
</comment>
<dbReference type="GO" id="GO:0016787">
    <property type="term" value="F:hydrolase activity"/>
    <property type="evidence" value="ECO:0007669"/>
    <property type="project" value="UniProtKB-KW"/>
</dbReference>
<evidence type="ECO:0000256" key="1">
    <source>
        <dbReference type="ARBA" id="ARBA00038128"/>
    </source>
</evidence>
<keyword evidence="4" id="KW-1185">Reference proteome</keyword>
<dbReference type="EMBL" id="VFFF01000001">
    <property type="protein sequence ID" value="TNY34388.1"/>
    <property type="molecule type" value="Genomic_DNA"/>
</dbReference>
<keyword evidence="3" id="KW-0378">Hydrolase</keyword>
<protein>
    <submittedName>
        <fullName evidence="3">Alpha/beta hydrolase</fullName>
    </submittedName>
</protein>
<dbReference type="InterPro" id="IPR000639">
    <property type="entry name" value="Epox_hydrolase-like"/>
</dbReference>
<reference evidence="3 4" key="1">
    <citation type="submission" date="2019-06" db="EMBL/GenBank/DDBJ databases">
        <title>Genome of new Rhodobacteraceae sp. SM1903.</title>
        <authorList>
            <person name="Ren X."/>
        </authorList>
    </citation>
    <scope>NUCLEOTIDE SEQUENCE [LARGE SCALE GENOMIC DNA]</scope>
    <source>
        <strain evidence="3 4">SM1903</strain>
    </source>
</reference>
<dbReference type="InterPro" id="IPR029058">
    <property type="entry name" value="AB_hydrolase_fold"/>
</dbReference>
<dbReference type="PANTHER" id="PTHR43433">
    <property type="entry name" value="HYDROLASE, ALPHA/BETA FOLD FAMILY PROTEIN"/>
    <property type="match status" value="1"/>
</dbReference>
<feature type="domain" description="AB hydrolase-1" evidence="2">
    <location>
        <begin position="21"/>
        <end position="252"/>
    </location>
</feature>
<sequence>MDTSHTPVRLHVEDTGGSGRPIVLIHGWPLSGAAWEKQVPDLVEAGFRVITYDRRGFGQSEKPDSGYDYDTLAADLAHLLEEKDLSDVTLVGFSMGGGEVARYVANHGEDRLHSIVFAAAVPPFMMKSDDNPNGPLDSETAEKMERGLRDSREVFFDGFTKNFFSAGDTLQVSEDERKKAIALCRQSDQTAALGCMEAFGTTDFREDLKKVTVPTLILHGDSDGIVPLEGAGQRTHEAIAGSRLVVLPGAPHGCNTSHADAFNGALLGFLAD</sequence>
<dbReference type="AlphaFoldDB" id="A0A5C5GHW6"/>
<evidence type="ECO:0000313" key="4">
    <source>
        <dbReference type="Proteomes" id="UP000314011"/>
    </source>
</evidence>
<dbReference type="InterPro" id="IPR000073">
    <property type="entry name" value="AB_hydrolase_1"/>
</dbReference>
<evidence type="ECO:0000313" key="3">
    <source>
        <dbReference type="EMBL" id="TNY34388.1"/>
    </source>
</evidence>
<accession>A0A5C5GHW6</accession>
<dbReference type="Gene3D" id="3.40.50.1820">
    <property type="entry name" value="alpha/beta hydrolase"/>
    <property type="match status" value="1"/>
</dbReference>